<evidence type="ECO:0008006" key="2">
    <source>
        <dbReference type="Google" id="ProtNLM"/>
    </source>
</evidence>
<dbReference type="InterPro" id="IPR016024">
    <property type="entry name" value="ARM-type_fold"/>
</dbReference>
<sequence length="204" mass="23461">MKFAQNIILKNEDDRQALIDFENKLATLTLGERIYVCQSTNEGSSQLDFAKLFILYLSSEKEIVHEIRRILAWTNQAEKAYFLIDQFTSKNRAVLLTAIELIRMLREAVAVTPLINIFTTEDIELAKAIIDSLGVMNDLIAIKFLSHTLKTDIRDLLLHTMKVLSHRTKDVSWDIFKNLLNHEDKEIRREAAYAIAARKSPRSA</sequence>
<accession>X0WBU8</accession>
<dbReference type="AlphaFoldDB" id="X0WBU8"/>
<reference evidence="1" key="1">
    <citation type="journal article" date="2014" name="Front. Microbiol.">
        <title>High frequency of phylogenetically diverse reductive dehalogenase-homologous genes in deep subseafloor sedimentary metagenomes.</title>
        <authorList>
            <person name="Kawai M."/>
            <person name="Futagami T."/>
            <person name="Toyoda A."/>
            <person name="Takaki Y."/>
            <person name="Nishi S."/>
            <person name="Hori S."/>
            <person name="Arai W."/>
            <person name="Tsubouchi T."/>
            <person name="Morono Y."/>
            <person name="Uchiyama I."/>
            <person name="Ito T."/>
            <person name="Fujiyama A."/>
            <person name="Inagaki F."/>
            <person name="Takami H."/>
        </authorList>
    </citation>
    <scope>NUCLEOTIDE SEQUENCE</scope>
    <source>
        <strain evidence="1">Expedition CK06-06</strain>
    </source>
</reference>
<comment type="caution">
    <text evidence="1">The sequence shown here is derived from an EMBL/GenBank/DDBJ whole genome shotgun (WGS) entry which is preliminary data.</text>
</comment>
<feature type="non-terminal residue" evidence="1">
    <location>
        <position position="204"/>
    </location>
</feature>
<protein>
    <recommendedName>
        <fullName evidence="2">HEAT repeat domain-containing protein</fullName>
    </recommendedName>
</protein>
<dbReference type="SUPFAM" id="SSF48371">
    <property type="entry name" value="ARM repeat"/>
    <property type="match status" value="1"/>
</dbReference>
<proteinExistence type="predicted"/>
<name>X0WBU8_9ZZZZ</name>
<evidence type="ECO:0000313" key="1">
    <source>
        <dbReference type="EMBL" id="GAG28419.1"/>
    </source>
</evidence>
<dbReference type="Gene3D" id="1.25.10.10">
    <property type="entry name" value="Leucine-rich Repeat Variant"/>
    <property type="match status" value="1"/>
</dbReference>
<gene>
    <name evidence="1" type="ORF">S01H1_71383</name>
</gene>
<organism evidence="1">
    <name type="scientific">marine sediment metagenome</name>
    <dbReference type="NCBI Taxonomy" id="412755"/>
    <lineage>
        <taxon>unclassified sequences</taxon>
        <taxon>metagenomes</taxon>
        <taxon>ecological metagenomes</taxon>
    </lineage>
</organism>
<dbReference type="InterPro" id="IPR011989">
    <property type="entry name" value="ARM-like"/>
</dbReference>
<dbReference type="EMBL" id="BARS01047529">
    <property type="protein sequence ID" value="GAG28419.1"/>
    <property type="molecule type" value="Genomic_DNA"/>
</dbReference>